<dbReference type="Proteomes" id="UP000828941">
    <property type="component" value="Chromosome 4"/>
</dbReference>
<organism evidence="1 2">
    <name type="scientific">Bauhinia variegata</name>
    <name type="common">Purple orchid tree</name>
    <name type="synonym">Phanera variegata</name>
    <dbReference type="NCBI Taxonomy" id="167791"/>
    <lineage>
        <taxon>Eukaryota</taxon>
        <taxon>Viridiplantae</taxon>
        <taxon>Streptophyta</taxon>
        <taxon>Embryophyta</taxon>
        <taxon>Tracheophyta</taxon>
        <taxon>Spermatophyta</taxon>
        <taxon>Magnoliopsida</taxon>
        <taxon>eudicotyledons</taxon>
        <taxon>Gunneridae</taxon>
        <taxon>Pentapetalae</taxon>
        <taxon>rosids</taxon>
        <taxon>fabids</taxon>
        <taxon>Fabales</taxon>
        <taxon>Fabaceae</taxon>
        <taxon>Cercidoideae</taxon>
        <taxon>Cercideae</taxon>
        <taxon>Bauhiniinae</taxon>
        <taxon>Bauhinia</taxon>
    </lineage>
</organism>
<accession>A0ACB9PJL0</accession>
<dbReference type="EMBL" id="CM039429">
    <property type="protein sequence ID" value="KAI4347656.1"/>
    <property type="molecule type" value="Genomic_DNA"/>
</dbReference>
<keyword evidence="2" id="KW-1185">Reference proteome</keyword>
<protein>
    <submittedName>
        <fullName evidence="1">Uncharacterized protein</fullName>
    </submittedName>
</protein>
<comment type="caution">
    <text evidence="1">The sequence shown here is derived from an EMBL/GenBank/DDBJ whole genome shotgun (WGS) entry which is preliminary data.</text>
</comment>
<reference evidence="1 2" key="1">
    <citation type="journal article" date="2022" name="DNA Res.">
        <title>Chromosomal-level genome assembly of the orchid tree Bauhinia variegata (Leguminosae; Cercidoideae) supports the allotetraploid origin hypothesis of Bauhinia.</title>
        <authorList>
            <person name="Zhong Y."/>
            <person name="Chen Y."/>
            <person name="Zheng D."/>
            <person name="Pang J."/>
            <person name="Liu Y."/>
            <person name="Luo S."/>
            <person name="Meng S."/>
            <person name="Qian L."/>
            <person name="Wei D."/>
            <person name="Dai S."/>
            <person name="Zhou R."/>
        </authorList>
    </citation>
    <scope>NUCLEOTIDE SEQUENCE [LARGE SCALE GENOMIC DNA]</scope>
    <source>
        <strain evidence="1">BV-YZ2020</strain>
    </source>
</reference>
<evidence type="ECO:0000313" key="1">
    <source>
        <dbReference type="EMBL" id="KAI4347656.1"/>
    </source>
</evidence>
<gene>
    <name evidence="1" type="ORF">L6164_008448</name>
</gene>
<proteinExistence type="predicted"/>
<name>A0ACB9PJL0_BAUVA</name>
<sequence>MLVVKEEILGRGSSATVFRAVSHGSRVTVAVKATSYLHCVLSLQKEEHILNTFRGCPEIVQCYGSQITVENGVSVHNLFLEYALHGTLLDLIKKGAFLESQVRDFTRMLLRGLSRIHRMGLVHCDLKPENILVFPGTETATSYQLKIADFGLSLTLEEKRKLDCRRWRGRFKGTPLYMSPESVVAGEIGPALDIWSLGCTVVQMITGLPPWTLWDSGLQIKTTREVMCMLLFDENAAPKVPEGVSKDCRDFLSKCFDRNSKWRWTADMLLLHPFLAPPRSSKDFNQYMASVLQCS</sequence>
<evidence type="ECO:0000313" key="2">
    <source>
        <dbReference type="Proteomes" id="UP000828941"/>
    </source>
</evidence>